<keyword evidence="4" id="KW-1005">Bacterial flagellum biogenesis</keyword>
<proteinExistence type="inferred from homology"/>
<gene>
    <name evidence="6" type="ORF">AAME72_06940</name>
</gene>
<evidence type="ECO:0000256" key="2">
    <source>
        <dbReference type="ARBA" id="ARBA00008787"/>
    </source>
</evidence>
<dbReference type="GO" id="GO:0071973">
    <property type="term" value="P:bacterial-type flagellum-dependent cell motility"/>
    <property type="evidence" value="ECO:0007669"/>
    <property type="project" value="TreeGrafter"/>
</dbReference>
<keyword evidence="6" id="KW-0282">Flagellum</keyword>
<dbReference type="GO" id="GO:0005829">
    <property type="term" value="C:cytosol"/>
    <property type="evidence" value="ECO:0007669"/>
    <property type="project" value="UniProtKB-SubCell"/>
</dbReference>
<dbReference type="Gene3D" id="1.20.120.340">
    <property type="entry name" value="Flagellar protein FliS"/>
    <property type="match status" value="1"/>
</dbReference>
<keyword evidence="5" id="KW-0143">Chaperone</keyword>
<dbReference type="InterPro" id="IPR036584">
    <property type="entry name" value="FliS_sf"/>
</dbReference>
<dbReference type="AlphaFoldDB" id="A0AAU7GHY4"/>
<evidence type="ECO:0000256" key="3">
    <source>
        <dbReference type="ARBA" id="ARBA00022490"/>
    </source>
</evidence>
<dbReference type="PANTHER" id="PTHR34773">
    <property type="entry name" value="FLAGELLAR SECRETION CHAPERONE FLIS"/>
    <property type="match status" value="1"/>
</dbReference>
<keyword evidence="6" id="KW-0966">Cell projection</keyword>
<evidence type="ECO:0000313" key="6">
    <source>
        <dbReference type="EMBL" id="XBM49594.1"/>
    </source>
</evidence>
<comment type="similarity">
    <text evidence="2">Belongs to the FliS family.</text>
</comment>
<dbReference type="GO" id="GO:0044780">
    <property type="term" value="P:bacterial-type flagellum assembly"/>
    <property type="evidence" value="ECO:0007669"/>
    <property type="project" value="InterPro"/>
</dbReference>
<organism evidence="6">
    <name type="scientific">Leifsonia sp. NPDC080035</name>
    <dbReference type="NCBI Taxonomy" id="3143936"/>
    <lineage>
        <taxon>Bacteria</taxon>
        <taxon>Bacillati</taxon>
        <taxon>Actinomycetota</taxon>
        <taxon>Actinomycetes</taxon>
        <taxon>Micrococcales</taxon>
        <taxon>Microbacteriaceae</taxon>
        <taxon>Leifsonia</taxon>
    </lineage>
</organism>
<dbReference type="Pfam" id="PF02561">
    <property type="entry name" value="FliS"/>
    <property type="match status" value="1"/>
</dbReference>
<dbReference type="PANTHER" id="PTHR34773:SF1">
    <property type="entry name" value="FLAGELLAR SECRETION CHAPERONE FLIS"/>
    <property type="match status" value="1"/>
</dbReference>
<keyword evidence="3" id="KW-0963">Cytoplasm</keyword>
<reference evidence="6" key="1">
    <citation type="submission" date="2024-05" db="EMBL/GenBank/DDBJ databases">
        <title>The Natural Products Discovery Center: Release of the First 8490 Sequenced Strains for Exploring Actinobacteria Biosynthetic Diversity.</title>
        <authorList>
            <person name="Kalkreuter E."/>
            <person name="Kautsar S.A."/>
            <person name="Yang D."/>
            <person name="Bader C.D."/>
            <person name="Teijaro C.N."/>
            <person name="Fluegel L."/>
            <person name="Davis C.M."/>
            <person name="Simpson J.R."/>
            <person name="Lauterbach L."/>
            <person name="Steele A.D."/>
            <person name="Gui C."/>
            <person name="Meng S."/>
            <person name="Li G."/>
            <person name="Viehrig K."/>
            <person name="Ye F."/>
            <person name="Su P."/>
            <person name="Kiefer A.F."/>
            <person name="Nichols A."/>
            <person name="Cepeda A.J."/>
            <person name="Yan W."/>
            <person name="Fan B."/>
            <person name="Jiang Y."/>
            <person name="Adhikari A."/>
            <person name="Zheng C.-J."/>
            <person name="Schuster L."/>
            <person name="Cowan T.M."/>
            <person name="Smanski M.J."/>
            <person name="Chevrette M.G."/>
            <person name="de Carvalho L.P.S."/>
            <person name="Shen B."/>
        </authorList>
    </citation>
    <scope>NUCLEOTIDE SEQUENCE</scope>
    <source>
        <strain evidence="6">NPDC080035</strain>
    </source>
</reference>
<accession>A0AAU7GHY4</accession>
<evidence type="ECO:0000256" key="1">
    <source>
        <dbReference type="ARBA" id="ARBA00004514"/>
    </source>
</evidence>
<comment type="subcellular location">
    <subcellularLocation>
        <location evidence="1">Cytoplasm</location>
        <location evidence="1">Cytosol</location>
    </subcellularLocation>
</comment>
<dbReference type="InterPro" id="IPR003713">
    <property type="entry name" value="FliS"/>
</dbReference>
<evidence type="ECO:0000256" key="5">
    <source>
        <dbReference type="ARBA" id="ARBA00023186"/>
    </source>
</evidence>
<dbReference type="SUPFAM" id="SSF101116">
    <property type="entry name" value="Flagellar export chaperone FliS"/>
    <property type="match status" value="1"/>
</dbReference>
<protein>
    <submittedName>
        <fullName evidence="6">Flagellar export chaperone FliS</fullName>
    </submittedName>
</protein>
<sequence length="163" mass="16880">MLGNAAAKLSAYNRDSVLSASPARLLTMLYDRLVLDLTRAEEALRAEAWPTAWENLRHADQIVAELASSLRVDLWDGAEGLLQLYAYVADLIVAGTIERDADKVHEAIGLVEPLRQTWHEAAAALPAAGAGAARAGAGVYGAAGAAGTIGAIGPEGGHDLGVA</sequence>
<dbReference type="EMBL" id="CP157390">
    <property type="protein sequence ID" value="XBM49594.1"/>
    <property type="molecule type" value="Genomic_DNA"/>
</dbReference>
<keyword evidence="6" id="KW-0969">Cilium</keyword>
<evidence type="ECO:0000256" key="4">
    <source>
        <dbReference type="ARBA" id="ARBA00022795"/>
    </source>
</evidence>
<dbReference type="RefSeq" id="WP_348789511.1">
    <property type="nucleotide sequence ID" value="NZ_CP157390.1"/>
</dbReference>
<name>A0AAU7GHY4_9MICO</name>
<dbReference type="CDD" id="cd16098">
    <property type="entry name" value="FliS"/>
    <property type="match status" value="1"/>
</dbReference>